<name>A0ABW3KY87_9BACI</name>
<gene>
    <name evidence="8" type="ORF">ACFQ2J_01805</name>
</gene>
<proteinExistence type="predicted"/>
<dbReference type="PANTHER" id="PTHR43266">
    <property type="entry name" value="MACROLIDE-EFFLUX PROTEIN"/>
    <property type="match status" value="1"/>
</dbReference>
<evidence type="ECO:0000256" key="2">
    <source>
        <dbReference type="ARBA" id="ARBA00022448"/>
    </source>
</evidence>
<keyword evidence="2" id="KW-0813">Transport</keyword>
<keyword evidence="5 7" id="KW-1133">Transmembrane helix</keyword>
<feature type="transmembrane region" description="Helical" evidence="7">
    <location>
        <begin position="266"/>
        <end position="285"/>
    </location>
</feature>
<dbReference type="Gene3D" id="1.20.1250.20">
    <property type="entry name" value="MFS general substrate transporter like domains"/>
    <property type="match status" value="1"/>
</dbReference>
<feature type="transmembrane region" description="Helical" evidence="7">
    <location>
        <begin position="361"/>
        <end position="384"/>
    </location>
</feature>
<reference evidence="9" key="1">
    <citation type="journal article" date="2019" name="Int. J. Syst. Evol. Microbiol.">
        <title>The Global Catalogue of Microorganisms (GCM) 10K type strain sequencing project: providing services to taxonomists for standard genome sequencing and annotation.</title>
        <authorList>
            <consortium name="The Broad Institute Genomics Platform"/>
            <consortium name="The Broad Institute Genome Sequencing Center for Infectious Disease"/>
            <person name="Wu L."/>
            <person name="Ma J."/>
        </authorList>
    </citation>
    <scope>NUCLEOTIDE SEQUENCE [LARGE SCALE GENOMIC DNA]</scope>
    <source>
        <strain evidence="9">CCUG 56607</strain>
    </source>
</reference>
<dbReference type="CDD" id="cd06173">
    <property type="entry name" value="MFS_MefA_like"/>
    <property type="match status" value="1"/>
</dbReference>
<comment type="subcellular location">
    <subcellularLocation>
        <location evidence="1">Cell membrane</location>
        <topology evidence="1">Multi-pass membrane protein</topology>
    </subcellularLocation>
</comment>
<keyword evidence="6 7" id="KW-0472">Membrane</keyword>
<feature type="transmembrane region" description="Helical" evidence="7">
    <location>
        <begin position="39"/>
        <end position="60"/>
    </location>
</feature>
<dbReference type="Pfam" id="PF07690">
    <property type="entry name" value="MFS_1"/>
    <property type="match status" value="1"/>
</dbReference>
<evidence type="ECO:0000313" key="8">
    <source>
        <dbReference type="EMBL" id="MFD1017920.1"/>
    </source>
</evidence>
<comment type="caution">
    <text evidence="8">The sequence shown here is derived from an EMBL/GenBank/DDBJ whole genome shotgun (WGS) entry which is preliminary data.</text>
</comment>
<evidence type="ECO:0000256" key="6">
    <source>
        <dbReference type="ARBA" id="ARBA00023136"/>
    </source>
</evidence>
<dbReference type="SUPFAM" id="SSF103473">
    <property type="entry name" value="MFS general substrate transporter"/>
    <property type="match status" value="1"/>
</dbReference>
<dbReference type="RefSeq" id="WP_386056039.1">
    <property type="nucleotide sequence ID" value="NZ_JBHTKL010000001.1"/>
</dbReference>
<keyword evidence="9" id="KW-1185">Reference proteome</keyword>
<dbReference type="InterPro" id="IPR036259">
    <property type="entry name" value="MFS_trans_sf"/>
</dbReference>
<keyword evidence="3" id="KW-1003">Cell membrane</keyword>
<accession>A0ABW3KY87</accession>
<dbReference type="Proteomes" id="UP001596990">
    <property type="component" value="Unassembled WGS sequence"/>
</dbReference>
<evidence type="ECO:0000256" key="4">
    <source>
        <dbReference type="ARBA" id="ARBA00022692"/>
    </source>
</evidence>
<feature type="transmembrane region" description="Helical" evidence="7">
    <location>
        <begin position="205"/>
        <end position="231"/>
    </location>
</feature>
<feature type="transmembrane region" description="Helical" evidence="7">
    <location>
        <begin position="237"/>
        <end position="259"/>
    </location>
</feature>
<feature type="transmembrane region" description="Helical" evidence="7">
    <location>
        <begin position="139"/>
        <end position="159"/>
    </location>
</feature>
<dbReference type="EMBL" id="JBHTKL010000001">
    <property type="protein sequence ID" value="MFD1017920.1"/>
    <property type="molecule type" value="Genomic_DNA"/>
</dbReference>
<feature type="transmembrane region" description="Helical" evidence="7">
    <location>
        <begin position="328"/>
        <end position="349"/>
    </location>
</feature>
<feature type="transmembrane region" description="Helical" evidence="7">
    <location>
        <begin position="96"/>
        <end position="113"/>
    </location>
</feature>
<feature type="transmembrane region" description="Helical" evidence="7">
    <location>
        <begin position="291"/>
        <end position="316"/>
    </location>
</feature>
<keyword evidence="4 7" id="KW-0812">Transmembrane</keyword>
<evidence type="ECO:0000256" key="7">
    <source>
        <dbReference type="SAM" id="Phobius"/>
    </source>
</evidence>
<dbReference type="InterPro" id="IPR011701">
    <property type="entry name" value="MFS"/>
</dbReference>
<sequence>MFSTDAYKRLFFSGVVNGIGDRFSQVATLSLLLSLTGSGLAVGAALAIRIIPFLILAPVGGYLADHFHKGKLMVVTDVARVPLALSFLFVNGKEELWIIYTALFLLACGQAIYEPVRKSGIGELVPTKYVTKVNGLEQVMSGVVLVLGSITGGGVAYYLGRDVSFMINGCSFLLAGTMIKGITFPTRSEKETPHVSKAHREAGNIVWSFLAIAAVASALDGIFNVLISLYAFDVFRLADLGIGIFYGLLGAGLASSAIFSKWFRGNFLFVVALFLIVEGVFQALLGLTDNFIMACLMFVFVALAGGIGNAAMDSAIMIQTPTAQLGKVFGRFSMVENGMMGMTMLHAGLLSESYYPTVIGWYGGIGNVALGFITLIVCVAYFFIKTRKYRDLC</sequence>
<evidence type="ECO:0000313" key="9">
    <source>
        <dbReference type="Proteomes" id="UP001596990"/>
    </source>
</evidence>
<evidence type="ECO:0000256" key="5">
    <source>
        <dbReference type="ARBA" id="ARBA00022989"/>
    </source>
</evidence>
<dbReference type="PANTHER" id="PTHR43266:SF10">
    <property type="entry name" value="BACILYSIN EXPORTER BACE-RELATED"/>
    <property type="match status" value="1"/>
</dbReference>
<evidence type="ECO:0000256" key="1">
    <source>
        <dbReference type="ARBA" id="ARBA00004651"/>
    </source>
</evidence>
<organism evidence="8 9">
    <name type="scientific">Thalassobacillus hwangdonensis</name>
    <dbReference type="NCBI Taxonomy" id="546108"/>
    <lineage>
        <taxon>Bacteria</taxon>
        <taxon>Bacillati</taxon>
        <taxon>Bacillota</taxon>
        <taxon>Bacilli</taxon>
        <taxon>Bacillales</taxon>
        <taxon>Bacillaceae</taxon>
        <taxon>Thalassobacillus</taxon>
    </lineage>
</organism>
<evidence type="ECO:0000256" key="3">
    <source>
        <dbReference type="ARBA" id="ARBA00022475"/>
    </source>
</evidence>
<protein>
    <submittedName>
        <fullName evidence="8">MFS transporter</fullName>
    </submittedName>
</protein>